<sequence length="106" mass="12316">MLKTKSFVYYCFTTDPVFSAPDFPKYMSKYCTVEPSEVLVRPLGRFHDQNSYKYQDNPFGAEHWFTFHMVNGGSFGVFKKCIKTSESLYVVEYWPLIQNNILGSGL</sequence>
<proteinExistence type="predicted"/>
<dbReference type="Proteomes" id="UP001566132">
    <property type="component" value="Unassembled WGS sequence"/>
</dbReference>
<keyword evidence="2" id="KW-1185">Reference proteome</keyword>
<evidence type="ECO:0000313" key="2">
    <source>
        <dbReference type="Proteomes" id="UP001566132"/>
    </source>
</evidence>
<comment type="caution">
    <text evidence="1">The sequence shown here is derived from an EMBL/GenBank/DDBJ whole genome shotgun (WGS) entry which is preliminary data.</text>
</comment>
<organism evidence="1 2">
    <name type="scientific">Hypothenemus hampei</name>
    <name type="common">Coffee berry borer</name>
    <dbReference type="NCBI Taxonomy" id="57062"/>
    <lineage>
        <taxon>Eukaryota</taxon>
        <taxon>Metazoa</taxon>
        <taxon>Ecdysozoa</taxon>
        <taxon>Arthropoda</taxon>
        <taxon>Hexapoda</taxon>
        <taxon>Insecta</taxon>
        <taxon>Pterygota</taxon>
        <taxon>Neoptera</taxon>
        <taxon>Endopterygota</taxon>
        <taxon>Coleoptera</taxon>
        <taxon>Polyphaga</taxon>
        <taxon>Cucujiformia</taxon>
        <taxon>Curculionidae</taxon>
        <taxon>Scolytinae</taxon>
        <taxon>Hypothenemus</taxon>
    </lineage>
</organism>
<dbReference type="AlphaFoldDB" id="A0ABD1EHF9"/>
<accession>A0ABD1EHF9</accession>
<evidence type="ECO:0000313" key="1">
    <source>
        <dbReference type="EMBL" id="KAL1493084.1"/>
    </source>
</evidence>
<dbReference type="EMBL" id="JBDJPC010000008">
    <property type="protein sequence ID" value="KAL1493084.1"/>
    <property type="molecule type" value="Genomic_DNA"/>
</dbReference>
<name>A0ABD1EHF9_HYPHA</name>
<protein>
    <submittedName>
        <fullName evidence="1">Uncharacterized protein</fullName>
    </submittedName>
</protein>
<reference evidence="1 2" key="1">
    <citation type="submission" date="2024-05" db="EMBL/GenBank/DDBJ databases">
        <title>Genetic variation in Jamaican populations of the coffee berry borer (Hypothenemus hampei).</title>
        <authorList>
            <person name="Errbii M."/>
            <person name="Myrie A."/>
        </authorList>
    </citation>
    <scope>NUCLEOTIDE SEQUENCE [LARGE SCALE GENOMIC DNA]</scope>
    <source>
        <strain evidence="1">JA-Hopewell-2020-01-JO</strain>
        <tissue evidence="1">Whole body</tissue>
    </source>
</reference>
<gene>
    <name evidence="1" type="ORF">ABEB36_011214</name>
</gene>